<dbReference type="GeneID" id="19015390"/>
<proteinExistence type="predicted"/>
<dbReference type="AlphaFoldDB" id="K8EHD4"/>
<dbReference type="RefSeq" id="XP_007512811.1">
    <property type="nucleotide sequence ID" value="XM_007512749.1"/>
</dbReference>
<organism evidence="1 2">
    <name type="scientific">Bathycoccus prasinos</name>
    <dbReference type="NCBI Taxonomy" id="41875"/>
    <lineage>
        <taxon>Eukaryota</taxon>
        <taxon>Viridiplantae</taxon>
        <taxon>Chlorophyta</taxon>
        <taxon>Mamiellophyceae</taxon>
        <taxon>Mamiellales</taxon>
        <taxon>Bathycoccaceae</taxon>
        <taxon>Bathycoccus</taxon>
    </lineage>
</organism>
<dbReference type="Proteomes" id="UP000198341">
    <property type="component" value="Chromosome 6"/>
</dbReference>
<gene>
    <name evidence="1" type="ORF">Bathy06g04090</name>
</gene>
<evidence type="ECO:0000313" key="2">
    <source>
        <dbReference type="Proteomes" id="UP000198341"/>
    </source>
</evidence>
<dbReference type="EMBL" id="FO082273">
    <property type="protein sequence ID" value="CCO17411.1"/>
    <property type="molecule type" value="Genomic_DNA"/>
</dbReference>
<reference evidence="1 2" key="1">
    <citation type="submission" date="2011-10" db="EMBL/GenBank/DDBJ databases">
        <authorList>
            <person name="Genoscope - CEA"/>
        </authorList>
    </citation>
    <scope>NUCLEOTIDE SEQUENCE [LARGE SCALE GENOMIC DNA]</scope>
    <source>
        <strain evidence="1 2">RCC 1105</strain>
    </source>
</reference>
<dbReference type="KEGG" id="bpg:Bathy06g04090"/>
<protein>
    <submittedName>
        <fullName evidence="1">Uncharacterized protein</fullName>
    </submittedName>
</protein>
<keyword evidence="2" id="KW-1185">Reference proteome</keyword>
<evidence type="ECO:0000313" key="1">
    <source>
        <dbReference type="EMBL" id="CCO17411.1"/>
    </source>
</evidence>
<sequence>MVGQTQPSVTYKQTNGDKNKIPFWYTAFHFVEWGLLRKDERKEKIDALMRAKKFGLGNGFQSGWTTYKTYDPEEGEEEYRNSKIEGAFSNAYILASLPENVLPIDQRNENGDKKWINIFRNMKTRNIDSQINMIPWANLPEAYASAAWFNKDNTLAAFGLGTEEQKVAFKERKKERVAKVGQAVGQARRAKQEDLNKLPAGPRIVDPRLKKEEENVYHAMCLPFYCSCTNVSWNKNKTCRSIDGEFDGKACSYGVYSVVDGRTGCSVSPYVELTEEKVKNLVNFKCLFIECKCELGDNCRCETIVNGKRGGYMSEVWLNRITEDRVRNCTEDSLETMMNAKCKFIECKCNRGKEKGGCRCTVHRGVLPFGRQRGGWASSTWFDSETEEQVYSFNKETLKTIMSGRCLERECDNCGRKGFASGIYRPSPLTKGKFFCRSCAEFDVFEDERGCGICCRRLYVCKLSPEQMKDNMRRHKIKEKYMKKVVTAPKTLERDVHESCFRILRNDMIDRKEEKEREKCMRKFAGKNGEDIEKNLDKLADEFQKLI</sequence>
<name>K8EHD4_9CHLO</name>
<accession>K8EHD4</accession>